<feature type="region of interest" description="Disordered" evidence="1">
    <location>
        <begin position="1"/>
        <end position="64"/>
    </location>
</feature>
<dbReference type="OrthoDB" id="6124573at2759"/>
<reference evidence="2" key="1">
    <citation type="submission" date="2020-08" db="EMBL/GenBank/DDBJ databases">
        <title>Multicomponent nature underlies the extraordinary mechanical properties of spider dragline silk.</title>
        <authorList>
            <person name="Kono N."/>
            <person name="Nakamura H."/>
            <person name="Mori M."/>
            <person name="Yoshida Y."/>
            <person name="Ohtoshi R."/>
            <person name="Malay A.D."/>
            <person name="Moran D.A.P."/>
            <person name="Tomita M."/>
            <person name="Numata K."/>
            <person name="Arakawa K."/>
        </authorList>
    </citation>
    <scope>NUCLEOTIDE SEQUENCE</scope>
</reference>
<feature type="compositionally biased region" description="Basic and acidic residues" evidence="1">
    <location>
        <begin position="18"/>
        <end position="33"/>
    </location>
</feature>
<gene>
    <name evidence="2" type="ORF">TNIN_338691</name>
</gene>
<accession>A0A8X6YDC9</accession>
<sequence length="146" mass="17481">MTVKENIYNNANAFGKRKNIERNKINGKDERSEVNSGDWFSSSCTESKSQQRPSSPTPTALLPPSPYMMELARLRREKLRIEEKMLLKRRQVLELERLRPPIEKWYEIKDHHFHHEAQRNNSYVKNQKMLPLIDERRRLLYETITS</sequence>
<evidence type="ECO:0000313" key="3">
    <source>
        <dbReference type="Proteomes" id="UP000886998"/>
    </source>
</evidence>
<evidence type="ECO:0000313" key="2">
    <source>
        <dbReference type="EMBL" id="GFY70223.1"/>
    </source>
</evidence>
<dbReference type="AlphaFoldDB" id="A0A8X6YDC9"/>
<feature type="compositionally biased region" description="Polar residues" evidence="1">
    <location>
        <begin position="34"/>
        <end position="52"/>
    </location>
</feature>
<dbReference type="EMBL" id="BMAV01018103">
    <property type="protein sequence ID" value="GFY70223.1"/>
    <property type="molecule type" value="Genomic_DNA"/>
</dbReference>
<proteinExistence type="predicted"/>
<dbReference type="Proteomes" id="UP000886998">
    <property type="component" value="Unassembled WGS sequence"/>
</dbReference>
<protein>
    <submittedName>
        <fullName evidence="2">Uncharacterized protein</fullName>
    </submittedName>
</protein>
<keyword evidence="3" id="KW-1185">Reference proteome</keyword>
<name>A0A8X6YDC9_9ARAC</name>
<evidence type="ECO:0000256" key="1">
    <source>
        <dbReference type="SAM" id="MobiDB-lite"/>
    </source>
</evidence>
<organism evidence="2 3">
    <name type="scientific">Trichonephila inaurata madagascariensis</name>
    <dbReference type="NCBI Taxonomy" id="2747483"/>
    <lineage>
        <taxon>Eukaryota</taxon>
        <taxon>Metazoa</taxon>
        <taxon>Ecdysozoa</taxon>
        <taxon>Arthropoda</taxon>
        <taxon>Chelicerata</taxon>
        <taxon>Arachnida</taxon>
        <taxon>Araneae</taxon>
        <taxon>Araneomorphae</taxon>
        <taxon>Entelegynae</taxon>
        <taxon>Araneoidea</taxon>
        <taxon>Nephilidae</taxon>
        <taxon>Trichonephila</taxon>
        <taxon>Trichonephila inaurata</taxon>
    </lineage>
</organism>
<comment type="caution">
    <text evidence="2">The sequence shown here is derived from an EMBL/GenBank/DDBJ whole genome shotgun (WGS) entry which is preliminary data.</text>
</comment>